<keyword evidence="2" id="KW-1185">Reference proteome</keyword>
<name>A0AAV2GTF5_9ROSI</name>
<evidence type="ECO:0000313" key="2">
    <source>
        <dbReference type="Proteomes" id="UP001497516"/>
    </source>
</evidence>
<dbReference type="EMBL" id="OZ034822">
    <property type="protein sequence ID" value="CAL1413762.1"/>
    <property type="molecule type" value="Genomic_DNA"/>
</dbReference>
<evidence type="ECO:0000313" key="1">
    <source>
        <dbReference type="EMBL" id="CAL1413762.1"/>
    </source>
</evidence>
<reference evidence="1 2" key="1">
    <citation type="submission" date="2024-04" db="EMBL/GenBank/DDBJ databases">
        <authorList>
            <person name="Fracassetti M."/>
        </authorList>
    </citation>
    <scope>NUCLEOTIDE SEQUENCE [LARGE SCALE GENOMIC DNA]</scope>
</reference>
<dbReference type="Proteomes" id="UP001497516">
    <property type="component" value="Chromosome 9"/>
</dbReference>
<accession>A0AAV2GTF5</accession>
<sequence length="88" mass="9995">MLLLLFVPLMNHPRINLIQPLVVDVDPPSLWALGLHKNPRRQLPYDPLSLHLCRTLSLMPTVAMFLDPPPPLHLQVPLSSNARLLHQC</sequence>
<proteinExistence type="predicted"/>
<gene>
    <name evidence="1" type="ORF">LTRI10_LOCUS52969</name>
</gene>
<organism evidence="1 2">
    <name type="scientific">Linum trigynum</name>
    <dbReference type="NCBI Taxonomy" id="586398"/>
    <lineage>
        <taxon>Eukaryota</taxon>
        <taxon>Viridiplantae</taxon>
        <taxon>Streptophyta</taxon>
        <taxon>Embryophyta</taxon>
        <taxon>Tracheophyta</taxon>
        <taxon>Spermatophyta</taxon>
        <taxon>Magnoliopsida</taxon>
        <taxon>eudicotyledons</taxon>
        <taxon>Gunneridae</taxon>
        <taxon>Pentapetalae</taxon>
        <taxon>rosids</taxon>
        <taxon>fabids</taxon>
        <taxon>Malpighiales</taxon>
        <taxon>Linaceae</taxon>
        <taxon>Linum</taxon>
    </lineage>
</organism>
<dbReference type="AlphaFoldDB" id="A0AAV2GTF5"/>
<protein>
    <submittedName>
        <fullName evidence="1">Uncharacterized protein</fullName>
    </submittedName>
</protein>